<dbReference type="EMBL" id="JANFYT010000016">
    <property type="protein sequence ID" value="MCQ4814528.1"/>
    <property type="molecule type" value="Genomic_DNA"/>
</dbReference>
<keyword evidence="3" id="KW-0560">Oxidoreductase</keyword>
<keyword evidence="4" id="KW-0408">Iron</keyword>
<dbReference type="PANTHER" id="PTHR43498">
    <property type="entry name" value="FERREDOXIN:COB-COM HETERODISULFIDE REDUCTASE SUBUNIT A"/>
    <property type="match status" value="1"/>
</dbReference>
<reference evidence="7 8" key="1">
    <citation type="submission" date="2022-06" db="EMBL/GenBank/DDBJ databases">
        <title>Isolation of gut microbiota from human fecal samples.</title>
        <authorList>
            <person name="Pamer E.G."/>
            <person name="Barat B."/>
            <person name="Waligurski E."/>
            <person name="Medina S."/>
            <person name="Paddock L."/>
            <person name="Mostad J."/>
        </authorList>
    </citation>
    <scope>NUCLEOTIDE SEQUENCE [LARGE SCALE GENOMIC DNA]</scope>
    <source>
        <strain evidence="7 8">DFI.9.90</strain>
    </source>
</reference>
<dbReference type="RefSeq" id="WP_034441405.1">
    <property type="nucleotide sequence ID" value="NZ_DBEWVB010000160.1"/>
</dbReference>
<dbReference type="PANTHER" id="PTHR43498:SF1">
    <property type="entry name" value="COB--COM HETERODISULFIDE REDUCTASE IRON-SULFUR SUBUNIT A"/>
    <property type="match status" value="1"/>
</dbReference>
<dbReference type="InterPro" id="IPR039650">
    <property type="entry name" value="HdrA-like"/>
</dbReference>
<dbReference type="GO" id="GO:0046872">
    <property type="term" value="F:metal ion binding"/>
    <property type="evidence" value="ECO:0007669"/>
    <property type="project" value="UniProtKB-KW"/>
</dbReference>
<accession>A0AAW5K9J9</accession>
<evidence type="ECO:0000313" key="8">
    <source>
        <dbReference type="Proteomes" id="UP001205919"/>
    </source>
</evidence>
<dbReference type="SUPFAM" id="SSF51905">
    <property type="entry name" value="FAD/NAD(P)-binding domain"/>
    <property type="match status" value="1"/>
</dbReference>
<gene>
    <name evidence="7" type="ORF">NE630_08825</name>
</gene>
<evidence type="ECO:0000313" key="7">
    <source>
        <dbReference type="EMBL" id="MCQ4814528.1"/>
    </source>
</evidence>
<evidence type="ECO:0000256" key="4">
    <source>
        <dbReference type="ARBA" id="ARBA00023004"/>
    </source>
</evidence>
<feature type="signal peptide" evidence="6">
    <location>
        <begin position="1"/>
        <end position="22"/>
    </location>
</feature>
<proteinExistence type="predicted"/>
<evidence type="ECO:0000256" key="6">
    <source>
        <dbReference type="SAM" id="SignalP"/>
    </source>
</evidence>
<dbReference type="GO" id="GO:0016491">
    <property type="term" value="F:oxidoreductase activity"/>
    <property type="evidence" value="ECO:0007669"/>
    <property type="project" value="UniProtKB-KW"/>
</dbReference>
<dbReference type="GeneID" id="95755099"/>
<dbReference type="InterPro" id="IPR036188">
    <property type="entry name" value="FAD/NAD-bd_sf"/>
</dbReference>
<evidence type="ECO:0000256" key="3">
    <source>
        <dbReference type="ARBA" id="ARBA00023002"/>
    </source>
</evidence>
<keyword evidence="2" id="KW-0479">Metal-binding</keyword>
<comment type="caution">
    <text evidence="7">The sequence shown here is derived from an EMBL/GenBank/DDBJ whole genome shotgun (WGS) entry which is preliminary data.</text>
</comment>
<keyword evidence="6" id="KW-0732">Signal</keyword>
<keyword evidence="5" id="KW-0411">Iron-sulfur</keyword>
<name>A0AAW5K9J9_9BACT</name>
<evidence type="ECO:0000256" key="2">
    <source>
        <dbReference type="ARBA" id="ARBA00022723"/>
    </source>
</evidence>
<keyword evidence="8" id="KW-1185">Reference proteome</keyword>
<dbReference type="Proteomes" id="UP001205919">
    <property type="component" value="Unassembled WGS sequence"/>
</dbReference>
<feature type="chain" id="PRO_5043319149" evidence="6">
    <location>
        <begin position="23"/>
        <end position="658"/>
    </location>
</feature>
<evidence type="ECO:0000256" key="5">
    <source>
        <dbReference type="ARBA" id="ARBA00023014"/>
    </source>
</evidence>
<organism evidence="7 8">
    <name type="scientific">Cloacibacillus evryensis</name>
    <dbReference type="NCBI Taxonomy" id="508460"/>
    <lineage>
        <taxon>Bacteria</taxon>
        <taxon>Thermotogati</taxon>
        <taxon>Synergistota</taxon>
        <taxon>Synergistia</taxon>
        <taxon>Synergistales</taxon>
        <taxon>Synergistaceae</taxon>
        <taxon>Cloacibacillus</taxon>
    </lineage>
</organism>
<dbReference type="AlphaFoldDB" id="A0AAW5K9J9"/>
<dbReference type="GO" id="GO:0051539">
    <property type="term" value="F:4 iron, 4 sulfur cluster binding"/>
    <property type="evidence" value="ECO:0007669"/>
    <property type="project" value="UniProtKB-KW"/>
</dbReference>
<dbReference type="Pfam" id="PF12831">
    <property type="entry name" value="FAD_oxidored"/>
    <property type="match status" value="1"/>
</dbReference>
<keyword evidence="1" id="KW-0004">4Fe-4S</keyword>
<dbReference type="Gene3D" id="3.50.50.60">
    <property type="entry name" value="FAD/NAD(P)-binding domain"/>
    <property type="match status" value="1"/>
</dbReference>
<sequence length="658" mass="74240">MLTFLIASLIFLLTMTSDNAFAADGLRFDVAVIGAGTGGSAAAIQAARMGMDVALIEESDWIGGQMTGAAVSTMDDVRRTRTGIYNEFITRVRDYYAMRNTPVNVCYWGSDTIAFEPWVGRKILTDMIKESGKVTLFLEARVLKVKTEKNRVVSAVIESGGEKTTVTAKVFIDATETGDFIPLTGARYRVGNSIAPKIDKESVIQDITYVAVVKKYPDGLPPELKLTKRPPGYEDYLPHFRKVITKDGDWWPGEYPFNVPVHNAYRAMPDTTNPDREKIDGGVSSTWPLITRTGVNWANDYPGRKYGEAGMSVKYLEDKKFRREAERRAMAETLAFIFYMQTELGLEDWSVDDRQGYGKYFSNNWQEWKEMPDEFSSVLIHFPPFPYVRESRRIVGVTTMTVKDVERDRVLRRMLKTNPDSIALGEYPTDIHGLREPQYLDRDLGERADEIPADSEWKGGLFQIPLGVLVPEKVDGLLAAEKNISVSRIVNGSTRLQPVTMLTGQAAGALAAESVRQNTAPRKVRPLDVQWRLLGAKDKLSLFNFDDVPVESLWWRGVELSVIYDYMDPASETIYGVDQEMHWLEVRDAFRRAFGRLEFPAREYEATVTLDEFSGWLRELFGADAERYKSVLERFSGGEVMKKGQLAAAVAEIKLLKD</sequence>
<protein>
    <submittedName>
        <fullName evidence="7">FAD-dependent oxidoreductase</fullName>
    </submittedName>
</protein>
<evidence type="ECO:0000256" key="1">
    <source>
        <dbReference type="ARBA" id="ARBA00022485"/>
    </source>
</evidence>